<evidence type="ECO:0000313" key="9">
    <source>
        <dbReference type="Ensembl" id="ENSCCNP00000007841.1"/>
    </source>
</evidence>
<feature type="chain" id="PRO_5034594975" description="Ig-like domain-containing protein" evidence="7">
    <location>
        <begin position="22"/>
        <end position="145"/>
    </location>
</feature>
<dbReference type="InterPro" id="IPR013783">
    <property type="entry name" value="Ig-like_fold"/>
</dbReference>
<dbReference type="Ensembl" id="ENSCCNT00000010360.1">
    <property type="protein sequence ID" value="ENSCCNP00000007841.1"/>
    <property type="gene ID" value="ENSCCNG00000008326.1"/>
</dbReference>
<feature type="domain" description="Ig-like" evidence="8">
    <location>
        <begin position="16"/>
        <end position="134"/>
    </location>
</feature>
<keyword evidence="1 7" id="KW-0732">Signal</keyword>
<dbReference type="SMART" id="SM00409">
    <property type="entry name" value="IG"/>
    <property type="match status" value="1"/>
</dbReference>
<dbReference type="GO" id="GO:0002250">
    <property type="term" value="P:adaptive immune response"/>
    <property type="evidence" value="ECO:0007669"/>
    <property type="project" value="UniProtKB-KW"/>
</dbReference>
<dbReference type="Pfam" id="PF07686">
    <property type="entry name" value="V-set"/>
    <property type="match status" value="1"/>
</dbReference>
<dbReference type="SMART" id="SM00406">
    <property type="entry name" value="IGv"/>
    <property type="match status" value="1"/>
</dbReference>
<feature type="signal peptide" evidence="7">
    <location>
        <begin position="1"/>
        <end position="21"/>
    </location>
</feature>
<organism evidence="9">
    <name type="scientific">Castor canadensis</name>
    <name type="common">American beaver</name>
    <dbReference type="NCBI Taxonomy" id="51338"/>
    <lineage>
        <taxon>Eukaryota</taxon>
        <taxon>Metazoa</taxon>
        <taxon>Chordata</taxon>
        <taxon>Craniata</taxon>
        <taxon>Vertebrata</taxon>
        <taxon>Euteleostomi</taxon>
        <taxon>Mammalia</taxon>
        <taxon>Eutheria</taxon>
        <taxon>Euarchontoglires</taxon>
        <taxon>Glires</taxon>
        <taxon>Rodentia</taxon>
        <taxon>Castorimorpha</taxon>
        <taxon>Castoridae</taxon>
        <taxon>Castor</taxon>
    </lineage>
</organism>
<sequence length="145" mass="16103">MAKLLGASLLVLWLQPSRVNSQQKNGDQQVKQNSPSLTVKEGDTSILNCDYNNNMLDYFAWYKKYRDNGPTFLISVRSIVEKNEDGKFTIFLNKSAKHFSLQIASSQSEDSATYLCAASTQCSTGTCSLYPNVQLGSQKAPDLSF</sequence>
<keyword evidence="4" id="KW-0675">Receptor</keyword>
<proteinExistence type="predicted"/>
<dbReference type="PROSITE" id="PS50835">
    <property type="entry name" value="IG_LIKE"/>
    <property type="match status" value="1"/>
</dbReference>
<evidence type="ECO:0000256" key="7">
    <source>
        <dbReference type="SAM" id="SignalP"/>
    </source>
</evidence>
<evidence type="ECO:0000256" key="3">
    <source>
        <dbReference type="ARBA" id="ARBA00023130"/>
    </source>
</evidence>
<dbReference type="AlphaFoldDB" id="A0A8C0WAP1"/>
<evidence type="ECO:0000259" key="8">
    <source>
        <dbReference type="PROSITE" id="PS50835"/>
    </source>
</evidence>
<dbReference type="GO" id="GO:0042605">
    <property type="term" value="F:peptide antigen binding"/>
    <property type="evidence" value="ECO:0007669"/>
    <property type="project" value="TreeGrafter"/>
</dbReference>
<dbReference type="Gene3D" id="2.60.40.10">
    <property type="entry name" value="Immunoglobulins"/>
    <property type="match status" value="1"/>
</dbReference>
<keyword evidence="5" id="KW-0393">Immunoglobulin domain</keyword>
<evidence type="ECO:0000256" key="4">
    <source>
        <dbReference type="ARBA" id="ARBA00023170"/>
    </source>
</evidence>
<dbReference type="GO" id="GO:0042101">
    <property type="term" value="C:T cell receptor complex"/>
    <property type="evidence" value="ECO:0007669"/>
    <property type="project" value="UniProtKB-KW"/>
</dbReference>
<dbReference type="InterPro" id="IPR003599">
    <property type="entry name" value="Ig_sub"/>
</dbReference>
<protein>
    <recommendedName>
        <fullName evidence="8">Ig-like domain-containing protein</fullName>
    </recommendedName>
</protein>
<keyword evidence="2" id="KW-0391">Immunity</keyword>
<evidence type="ECO:0000256" key="5">
    <source>
        <dbReference type="ARBA" id="ARBA00023319"/>
    </source>
</evidence>
<dbReference type="InterPro" id="IPR007110">
    <property type="entry name" value="Ig-like_dom"/>
</dbReference>
<reference evidence="9" key="1">
    <citation type="submission" date="2023-09" db="UniProtKB">
        <authorList>
            <consortium name="Ensembl"/>
        </authorList>
    </citation>
    <scope>IDENTIFICATION</scope>
</reference>
<name>A0A8C0WAP1_CASCN</name>
<dbReference type="PANTHER" id="PTHR19343:SF24">
    <property type="entry name" value="T CELL RECEPTOR ALPHA VARIABLE 29_DELTA VARIABLE 5"/>
    <property type="match status" value="1"/>
</dbReference>
<keyword evidence="6" id="KW-1279">T cell receptor</keyword>
<evidence type="ECO:0000256" key="1">
    <source>
        <dbReference type="ARBA" id="ARBA00022729"/>
    </source>
</evidence>
<dbReference type="InterPro" id="IPR051006">
    <property type="entry name" value="TCR_variable_domain"/>
</dbReference>
<dbReference type="InterPro" id="IPR013106">
    <property type="entry name" value="Ig_V-set"/>
</dbReference>
<dbReference type="InterPro" id="IPR036179">
    <property type="entry name" value="Ig-like_dom_sf"/>
</dbReference>
<accession>A0A8C0WAP1</accession>
<keyword evidence="3" id="KW-1064">Adaptive immunity</keyword>
<dbReference type="SUPFAM" id="SSF48726">
    <property type="entry name" value="Immunoglobulin"/>
    <property type="match status" value="1"/>
</dbReference>
<evidence type="ECO:0000256" key="2">
    <source>
        <dbReference type="ARBA" id="ARBA00022859"/>
    </source>
</evidence>
<evidence type="ECO:0000256" key="6">
    <source>
        <dbReference type="ARBA" id="ARBA00043266"/>
    </source>
</evidence>
<dbReference type="PANTHER" id="PTHR19343">
    <property type="entry name" value="T CELL RECEPTOR ALPHA VARIABLE 1-2"/>
    <property type="match status" value="1"/>
</dbReference>